<dbReference type="OrthoDB" id="6402114at2"/>
<evidence type="ECO:0000256" key="1">
    <source>
        <dbReference type="SAM" id="SignalP"/>
    </source>
</evidence>
<dbReference type="STRING" id="1475481.GCA_000953855_01129"/>
<dbReference type="RefSeq" id="WP_062535934.1">
    <property type="nucleotide sequence ID" value="NZ_DF970177.1"/>
</dbReference>
<dbReference type="EMBL" id="DF970177">
    <property type="protein sequence ID" value="GAP65818.1"/>
    <property type="molecule type" value="Genomic_DNA"/>
</dbReference>
<reference evidence="2" key="1">
    <citation type="submission" date="2015-08" db="EMBL/GenBank/DDBJ databases">
        <title>Complete DNA Sequence of Pseudomonas syringae pv. actinidiae, the Causal Agent of Kiwifruit Canker Disease.</title>
        <authorList>
            <person name="Rikkerink E.H.A."/>
            <person name="Fineran P.C."/>
        </authorList>
    </citation>
    <scope>NUCLEOTIDE SEQUENCE</scope>
    <source>
        <strain evidence="2">SkMP5</strain>
    </source>
</reference>
<sequence length="181" mass="19291">MSLRSLGLAAAAAGVVGCAFAATPARRGDATALAAEIAALKAQVAALQAQARPELGQQMLELQIRHDRLWWAGEAGNWNLAYFMVGELGEALRGIEQSNGDAAELQPQKLSEVMPSLMNPAVARVQDALARQDEAAFARAYDELSAACTACHELAGNPMLVIQRPRTPMLDNLRYAPPAKK</sequence>
<protein>
    <recommendedName>
        <fullName evidence="4">Cytochrome c</fullName>
    </recommendedName>
</protein>
<gene>
    <name evidence="2" type="ORF">MBSD_n1109</name>
</gene>
<organism evidence="2">
    <name type="scientific">Mizugakiibacter sediminis</name>
    <dbReference type="NCBI Taxonomy" id="1475481"/>
    <lineage>
        <taxon>Bacteria</taxon>
        <taxon>Pseudomonadati</taxon>
        <taxon>Pseudomonadota</taxon>
        <taxon>Gammaproteobacteria</taxon>
        <taxon>Lysobacterales</taxon>
        <taxon>Rhodanobacteraceae</taxon>
        <taxon>Mizugakiibacter</taxon>
    </lineage>
</organism>
<evidence type="ECO:0000313" key="3">
    <source>
        <dbReference type="Proteomes" id="UP000253740"/>
    </source>
</evidence>
<dbReference type="AlphaFoldDB" id="A0A0K8QLS9"/>
<dbReference type="Proteomes" id="UP000253740">
    <property type="component" value="Unassembled WGS sequence"/>
</dbReference>
<evidence type="ECO:0008006" key="4">
    <source>
        <dbReference type="Google" id="ProtNLM"/>
    </source>
</evidence>
<proteinExistence type="predicted"/>
<accession>A0A0K8QLS9</accession>
<evidence type="ECO:0000313" key="2">
    <source>
        <dbReference type="EMBL" id="GAP65818.1"/>
    </source>
</evidence>
<keyword evidence="1" id="KW-0732">Signal</keyword>
<dbReference type="PROSITE" id="PS51257">
    <property type="entry name" value="PROKAR_LIPOPROTEIN"/>
    <property type="match status" value="1"/>
</dbReference>
<feature type="signal peptide" evidence="1">
    <location>
        <begin position="1"/>
        <end position="21"/>
    </location>
</feature>
<name>A0A0K8QLS9_9GAMM</name>
<keyword evidence="3" id="KW-1185">Reference proteome</keyword>
<feature type="chain" id="PRO_5005514916" description="Cytochrome c" evidence="1">
    <location>
        <begin position="22"/>
        <end position="181"/>
    </location>
</feature>